<evidence type="ECO:0000313" key="3">
    <source>
        <dbReference type="Proteomes" id="UP001303373"/>
    </source>
</evidence>
<gene>
    <name evidence="2" type="ORF">R9X50_00142100</name>
</gene>
<dbReference type="Proteomes" id="UP001303373">
    <property type="component" value="Chromosome 2"/>
</dbReference>
<dbReference type="Gene3D" id="3.40.50.1820">
    <property type="entry name" value="alpha/beta hydrolase"/>
    <property type="match status" value="1"/>
</dbReference>
<reference evidence="2 3" key="1">
    <citation type="submission" date="2023-11" db="EMBL/GenBank/DDBJ databases">
        <title>An acidophilic fungus is an integral part of prey digestion in a carnivorous sundew plant.</title>
        <authorList>
            <person name="Tsai I.J."/>
        </authorList>
    </citation>
    <scope>NUCLEOTIDE SEQUENCE [LARGE SCALE GENOMIC DNA]</scope>
    <source>
        <strain evidence="2">169a</strain>
    </source>
</reference>
<name>A0AAQ3LZG4_9PEZI</name>
<accession>A0AAQ3LZG4</accession>
<dbReference type="GO" id="GO:0016787">
    <property type="term" value="F:hydrolase activity"/>
    <property type="evidence" value="ECO:0007669"/>
    <property type="project" value="UniProtKB-KW"/>
</dbReference>
<proteinExistence type="predicted"/>
<dbReference type="EMBL" id="CP138581">
    <property type="protein sequence ID" value="WPG98628.1"/>
    <property type="molecule type" value="Genomic_DNA"/>
</dbReference>
<sequence length="294" mass="32360">MPSNCPITSQKAKPAEGCEECIKGTVHAGLPQGKEEIIHGLNTYVIGNRINPKAIIVIYSDIFGLKLPNNKLIADGYAKSGEYLVYLPDFFEGDPVGLKFADVAIPVDATKQSTLAKYSGMMACLPSFLVWMTRHGKERTEKTCFDFLEKLRRATPGQKIGMTGFCWGGRFAIRAAQENNMIEIDGVKTTLVDAVVALHPSNLAYPDDVDQPVVPVTIGWGLEDSGVKIEQKSKYEGVLADAGKAGRKLPDVVHQVYTPGRHGFAVRGNPDDPQERKCLEDSEKQALDWFEKYL</sequence>
<evidence type="ECO:0000259" key="1">
    <source>
        <dbReference type="Pfam" id="PF01738"/>
    </source>
</evidence>
<dbReference type="Pfam" id="PF01738">
    <property type="entry name" value="DLH"/>
    <property type="match status" value="1"/>
</dbReference>
<feature type="domain" description="Dienelactone hydrolase" evidence="1">
    <location>
        <begin position="43"/>
        <end position="294"/>
    </location>
</feature>
<dbReference type="PANTHER" id="PTHR17630">
    <property type="entry name" value="DIENELACTONE HYDROLASE"/>
    <property type="match status" value="1"/>
</dbReference>
<dbReference type="InterPro" id="IPR002925">
    <property type="entry name" value="Dienelactn_hydro"/>
</dbReference>
<organism evidence="2 3">
    <name type="scientific">Acrodontium crateriforme</name>
    <dbReference type="NCBI Taxonomy" id="150365"/>
    <lineage>
        <taxon>Eukaryota</taxon>
        <taxon>Fungi</taxon>
        <taxon>Dikarya</taxon>
        <taxon>Ascomycota</taxon>
        <taxon>Pezizomycotina</taxon>
        <taxon>Dothideomycetes</taxon>
        <taxon>Dothideomycetidae</taxon>
        <taxon>Mycosphaerellales</taxon>
        <taxon>Teratosphaeriaceae</taxon>
        <taxon>Acrodontium</taxon>
    </lineage>
</organism>
<dbReference type="InterPro" id="IPR029058">
    <property type="entry name" value="AB_hydrolase_fold"/>
</dbReference>
<evidence type="ECO:0000313" key="2">
    <source>
        <dbReference type="EMBL" id="WPG98628.1"/>
    </source>
</evidence>
<keyword evidence="2" id="KW-0378">Hydrolase</keyword>
<protein>
    <submittedName>
        <fullName evidence="2">Alpha/Beta hydrolase protein</fullName>
    </submittedName>
</protein>
<dbReference type="SUPFAM" id="SSF53474">
    <property type="entry name" value="alpha/beta-Hydrolases"/>
    <property type="match status" value="1"/>
</dbReference>
<dbReference type="PANTHER" id="PTHR17630:SF87">
    <property type="entry name" value="DIENELACTONE HYDROLASE DOMAIN-CONTAINING PROTEIN"/>
    <property type="match status" value="1"/>
</dbReference>
<dbReference type="AlphaFoldDB" id="A0AAQ3LZG4"/>
<keyword evidence="3" id="KW-1185">Reference proteome</keyword>